<dbReference type="AlphaFoldDB" id="A0A9X0D3A3"/>
<dbReference type="Proteomes" id="UP001163046">
    <property type="component" value="Unassembled WGS sequence"/>
</dbReference>
<protein>
    <submittedName>
        <fullName evidence="1">Uncharacterized protein</fullName>
    </submittedName>
</protein>
<comment type="caution">
    <text evidence="1">The sequence shown here is derived from an EMBL/GenBank/DDBJ whole genome shotgun (WGS) entry which is preliminary data.</text>
</comment>
<sequence length="151" mass="17548">MDKDLRKKKCQQRMRTLQRVIWIRMLQKSTQMKNTEPSISIDNNFQEVKVIDTSEHKLTSCTKTRISSSLLCTGHQSRNIRVKKRGAISSAWLEKYKPELPDDADHLVLPSDSLVENTSESENIFSDEKNSIAEEKGLDREKYYFVNKLAK</sequence>
<keyword evidence="2" id="KW-1185">Reference proteome</keyword>
<evidence type="ECO:0000313" key="2">
    <source>
        <dbReference type="Proteomes" id="UP001163046"/>
    </source>
</evidence>
<evidence type="ECO:0000313" key="1">
    <source>
        <dbReference type="EMBL" id="KAJ7385001.1"/>
    </source>
</evidence>
<name>A0A9X0D3A3_9CNID</name>
<dbReference type="EMBL" id="MU825883">
    <property type="protein sequence ID" value="KAJ7385001.1"/>
    <property type="molecule type" value="Genomic_DNA"/>
</dbReference>
<accession>A0A9X0D3A3</accession>
<reference evidence="1" key="1">
    <citation type="submission" date="2023-01" db="EMBL/GenBank/DDBJ databases">
        <title>Genome assembly of the deep-sea coral Lophelia pertusa.</title>
        <authorList>
            <person name="Herrera S."/>
            <person name="Cordes E."/>
        </authorList>
    </citation>
    <scope>NUCLEOTIDE SEQUENCE</scope>
    <source>
        <strain evidence="1">USNM1676648</strain>
        <tissue evidence="1">Polyp</tissue>
    </source>
</reference>
<proteinExistence type="predicted"/>
<organism evidence="1 2">
    <name type="scientific">Desmophyllum pertusum</name>
    <dbReference type="NCBI Taxonomy" id="174260"/>
    <lineage>
        <taxon>Eukaryota</taxon>
        <taxon>Metazoa</taxon>
        <taxon>Cnidaria</taxon>
        <taxon>Anthozoa</taxon>
        <taxon>Hexacorallia</taxon>
        <taxon>Scleractinia</taxon>
        <taxon>Caryophylliina</taxon>
        <taxon>Caryophylliidae</taxon>
        <taxon>Desmophyllum</taxon>
    </lineage>
</organism>
<dbReference type="OrthoDB" id="6020978at2759"/>
<gene>
    <name evidence="1" type="ORF">OS493_018690</name>
</gene>